<dbReference type="GeneID" id="61187246"/>
<comment type="catalytic activity">
    <reaction evidence="10 11">
        <text>(R)-pantoate + NADP(+) = 2-dehydropantoate + NADPH + H(+)</text>
        <dbReference type="Rhea" id="RHEA:16233"/>
        <dbReference type="ChEBI" id="CHEBI:11561"/>
        <dbReference type="ChEBI" id="CHEBI:15378"/>
        <dbReference type="ChEBI" id="CHEBI:15980"/>
        <dbReference type="ChEBI" id="CHEBI:57783"/>
        <dbReference type="ChEBI" id="CHEBI:58349"/>
        <dbReference type="EC" id="1.1.1.169"/>
    </reaction>
</comment>
<name>A0AAE6M207_LEUCA</name>
<evidence type="ECO:0000256" key="7">
    <source>
        <dbReference type="ARBA" id="ARBA00022857"/>
    </source>
</evidence>
<feature type="domain" description="Ketopantoate reductase N-terminal" evidence="12">
    <location>
        <begin position="3"/>
        <end position="146"/>
    </location>
</feature>
<evidence type="ECO:0000256" key="2">
    <source>
        <dbReference type="ARBA" id="ARBA00004994"/>
    </source>
</evidence>
<evidence type="ECO:0000256" key="6">
    <source>
        <dbReference type="ARBA" id="ARBA00022655"/>
    </source>
</evidence>
<dbReference type="RefSeq" id="WP_014974918.1">
    <property type="nucleotide sequence ID" value="NZ_CP042374.1"/>
</dbReference>
<dbReference type="PANTHER" id="PTHR43765">
    <property type="entry name" value="2-DEHYDROPANTOATE 2-REDUCTASE-RELATED"/>
    <property type="match status" value="1"/>
</dbReference>
<comment type="similarity">
    <text evidence="3 11">Belongs to the ketopantoate reductase family.</text>
</comment>
<dbReference type="Pfam" id="PF02558">
    <property type="entry name" value="ApbA"/>
    <property type="match status" value="1"/>
</dbReference>
<protein>
    <recommendedName>
        <fullName evidence="5 11">2-dehydropantoate 2-reductase</fullName>
        <ecNumber evidence="4 11">1.1.1.169</ecNumber>
    </recommendedName>
    <alternativeName>
        <fullName evidence="9 11">Ketopantoate reductase</fullName>
    </alternativeName>
</protein>
<dbReference type="SUPFAM" id="SSF48179">
    <property type="entry name" value="6-phosphogluconate dehydrogenase C-terminal domain-like"/>
    <property type="match status" value="1"/>
</dbReference>
<evidence type="ECO:0000313" key="14">
    <source>
        <dbReference type="EMBL" id="QEA33662.1"/>
    </source>
</evidence>
<evidence type="ECO:0000256" key="10">
    <source>
        <dbReference type="ARBA" id="ARBA00048793"/>
    </source>
</evidence>
<comment type="function">
    <text evidence="1 11">Catalyzes the NADPH-dependent reduction of ketopantoate into pantoic acid.</text>
</comment>
<accession>A0AAE6M207</accession>
<keyword evidence="6 11" id="KW-0566">Pantothenate biosynthesis</keyword>
<dbReference type="GO" id="GO:0015940">
    <property type="term" value="P:pantothenate biosynthetic process"/>
    <property type="evidence" value="ECO:0007669"/>
    <property type="project" value="UniProtKB-KW"/>
</dbReference>
<dbReference type="SUPFAM" id="SSF51735">
    <property type="entry name" value="NAD(P)-binding Rossmann-fold domains"/>
    <property type="match status" value="1"/>
</dbReference>
<dbReference type="OMA" id="EMWEKWV"/>
<evidence type="ECO:0000256" key="8">
    <source>
        <dbReference type="ARBA" id="ARBA00023002"/>
    </source>
</evidence>
<dbReference type="EC" id="1.1.1.169" evidence="4 11"/>
<keyword evidence="8 11" id="KW-0560">Oxidoreductase</keyword>
<dbReference type="InterPro" id="IPR013752">
    <property type="entry name" value="KPA_reductase"/>
</dbReference>
<feature type="domain" description="Ketopantoate reductase C-terminal" evidence="13">
    <location>
        <begin position="184"/>
        <end position="310"/>
    </location>
</feature>
<dbReference type="Gene3D" id="3.40.50.720">
    <property type="entry name" value="NAD(P)-binding Rossmann-like Domain"/>
    <property type="match status" value="1"/>
</dbReference>
<evidence type="ECO:0000256" key="5">
    <source>
        <dbReference type="ARBA" id="ARBA00019465"/>
    </source>
</evidence>
<dbReference type="InterPro" id="IPR008927">
    <property type="entry name" value="6-PGluconate_DH-like_C_sf"/>
</dbReference>
<dbReference type="Gene3D" id="1.10.1040.10">
    <property type="entry name" value="N-(1-d-carboxylethyl)-l-norvaline Dehydrogenase, domain 2"/>
    <property type="match status" value="1"/>
</dbReference>
<dbReference type="InterPro" id="IPR013328">
    <property type="entry name" value="6PGD_dom2"/>
</dbReference>
<dbReference type="PANTHER" id="PTHR43765:SF2">
    <property type="entry name" value="2-DEHYDROPANTOATE 2-REDUCTASE"/>
    <property type="match status" value="1"/>
</dbReference>
<dbReference type="InterPro" id="IPR036291">
    <property type="entry name" value="NAD(P)-bd_dom_sf"/>
</dbReference>
<reference evidence="14 15" key="1">
    <citation type="submission" date="2019-06" db="EMBL/GenBank/DDBJ databases">
        <title>Genome analyses of bacteria isolated from kimchi.</title>
        <authorList>
            <person name="Lee S."/>
            <person name="Ahn S."/>
            <person name="Roh S."/>
        </authorList>
    </citation>
    <scope>NUCLEOTIDE SEQUENCE [LARGE SCALE GENOMIC DNA]</scope>
    <source>
        <strain evidence="14 15">CBA3620</strain>
    </source>
</reference>
<evidence type="ECO:0000259" key="12">
    <source>
        <dbReference type="Pfam" id="PF02558"/>
    </source>
</evidence>
<dbReference type="EMBL" id="CP042374">
    <property type="protein sequence ID" value="QEA33662.1"/>
    <property type="molecule type" value="Genomic_DNA"/>
</dbReference>
<evidence type="ECO:0000256" key="9">
    <source>
        <dbReference type="ARBA" id="ARBA00032024"/>
    </source>
</evidence>
<dbReference type="GO" id="GO:0008677">
    <property type="term" value="F:2-dehydropantoate 2-reductase activity"/>
    <property type="evidence" value="ECO:0007669"/>
    <property type="project" value="UniProtKB-EC"/>
</dbReference>
<dbReference type="NCBIfam" id="TIGR00745">
    <property type="entry name" value="apbA_panE"/>
    <property type="match status" value="1"/>
</dbReference>
<dbReference type="AlphaFoldDB" id="A0AAE6M207"/>
<dbReference type="InterPro" id="IPR013332">
    <property type="entry name" value="KPR_N"/>
</dbReference>
<evidence type="ECO:0000259" key="13">
    <source>
        <dbReference type="Pfam" id="PF08546"/>
    </source>
</evidence>
<organism evidence="14 15">
    <name type="scientific">Leuconostoc carnosum</name>
    <dbReference type="NCBI Taxonomy" id="1252"/>
    <lineage>
        <taxon>Bacteria</taxon>
        <taxon>Bacillati</taxon>
        <taxon>Bacillota</taxon>
        <taxon>Bacilli</taxon>
        <taxon>Lactobacillales</taxon>
        <taxon>Lactobacillaceae</taxon>
        <taxon>Leuconostoc</taxon>
    </lineage>
</organism>
<dbReference type="InterPro" id="IPR003710">
    <property type="entry name" value="ApbA"/>
</dbReference>
<keyword evidence="7 11" id="KW-0521">NADP</keyword>
<dbReference type="InterPro" id="IPR050838">
    <property type="entry name" value="Ketopantoate_reductase"/>
</dbReference>
<evidence type="ECO:0000256" key="3">
    <source>
        <dbReference type="ARBA" id="ARBA00007870"/>
    </source>
</evidence>
<gene>
    <name evidence="14" type="ORF">FGL89_05755</name>
</gene>
<dbReference type="GO" id="GO:0050661">
    <property type="term" value="F:NADP binding"/>
    <property type="evidence" value="ECO:0007669"/>
    <property type="project" value="TreeGrafter"/>
</dbReference>
<evidence type="ECO:0000313" key="15">
    <source>
        <dbReference type="Proteomes" id="UP000321332"/>
    </source>
</evidence>
<evidence type="ECO:0000256" key="11">
    <source>
        <dbReference type="RuleBase" id="RU362068"/>
    </source>
</evidence>
<proteinExistence type="inferred from homology"/>
<comment type="pathway">
    <text evidence="2 11">Cofactor biosynthesis; (R)-pantothenate biosynthesis; (R)-pantoate from 3-methyl-2-oxobutanoate: step 2/2.</text>
</comment>
<evidence type="ECO:0000256" key="4">
    <source>
        <dbReference type="ARBA" id="ARBA00013014"/>
    </source>
</evidence>
<dbReference type="Pfam" id="PF08546">
    <property type="entry name" value="ApbA_C"/>
    <property type="match status" value="1"/>
</dbReference>
<dbReference type="GO" id="GO:0005737">
    <property type="term" value="C:cytoplasm"/>
    <property type="evidence" value="ECO:0007669"/>
    <property type="project" value="TreeGrafter"/>
</dbReference>
<evidence type="ECO:0000256" key="1">
    <source>
        <dbReference type="ARBA" id="ARBA00002919"/>
    </source>
</evidence>
<dbReference type="Proteomes" id="UP000321332">
    <property type="component" value="Chromosome"/>
</dbReference>
<sequence length="336" mass="37509">MKYAVVGAGAMGLRYGILLQENAGVAVDFIEPTQASLDKIHEQDDQVWKSRDHQDKHKIKINIFSPEEYNGTPDVWIFFMKQMQLQDALDRLKPKFKPGQTALGAMNGMGHIEKLQNYFDDAHIIGGTAMIATVLNDYGDVDFMGAESAGSSVYANLTEQPSETMDLLQKDFQAAHLNPSYTENFMGTLLTKVFFNAVENSIATMFQSRMGQLMAYDNFLEGIARPLINEAYDAAEAAGIKLIETRDEMVAQVDYVSNVANPLHFPSMYQDFVKGRPTEVDYINGWIADLADKHGTQAPNHRLVTHFVHLAESMREFTPPVNKLAPDYKEAAATQA</sequence>